<feature type="non-terminal residue" evidence="1">
    <location>
        <position position="128"/>
    </location>
</feature>
<gene>
    <name evidence="1" type="ORF">IWW38_004133</name>
</gene>
<proteinExistence type="predicted"/>
<dbReference type="EMBL" id="JANBVB010001357">
    <property type="protein sequence ID" value="KAJ2890431.1"/>
    <property type="molecule type" value="Genomic_DNA"/>
</dbReference>
<comment type="caution">
    <text evidence="1">The sequence shown here is derived from an EMBL/GenBank/DDBJ whole genome shotgun (WGS) entry which is preliminary data.</text>
</comment>
<dbReference type="Proteomes" id="UP001139981">
    <property type="component" value="Unassembled WGS sequence"/>
</dbReference>
<protein>
    <submittedName>
        <fullName evidence="1">Uncharacterized protein</fullName>
    </submittedName>
</protein>
<reference evidence="1" key="1">
    <citation type="submission" date="2022-07" db="EMBL/GenBank/DDBJ databases">
        <title>Phylogenomic reconstructions and comparative analyses of Kickxellomycotina fungi.</title>
        <authorList>
            <person name="Reynolds N.K."/>
            <person name="Stajich J.E."/>
            <person name="Barry K."/>
            <person name="Grigoriev I.V."/>
            <person name="Crous P."/>
            <person name="Smith M.E."/>
        </authorList>
    </citation>
    <scope>NUCLEOTIDE SEQUENCE</scope>
    <source>
        <strain evidence="1">CBS 190363</strain>
    </source>
</reference>
<sequence length="128" mass="13965">MSAQSDTRAIQAVFATHGGEKFGEKDNTEDLATIQEWLVQSGYNTSTIDGTGGGEVCNSPSIYDMLNDIMPLSSNAIERQRVLLKIDSLGDRGSWLTSATELHIALERQWAASDFCELVPPLLFVRGS</sequence>
<organism evidence="1 2">
    <name type="scientific">Coemansia aciculifera</name>
    <dbReference type="NCBI Taxonomy" id="417176"/>
    <lineage>
        <taxon>Eukaryota</taxon>
        <taxon>Fungi</taxon>
        <taxon>Fungi incertae sedis</taxon>
        <taxon>Zoopagomycota</taxon>
        <taxon>Kickxellomycotina</taxon>
        <taxon>Kickxellomycetes</taxon>
        <taxon>Kickxellales</taxon>
        <taxon>Kickxellaceae</taxon>
        <taxon>Coemansia</taxon>
    </lineage>
</organism>
<accession>A0ACC1M090</accession>
<name>A0ACC1M090_9FUNG</name>
<evidence type="ECO:0000313" key="1">
    <source>
        <dbReference type="EMBL" id="KAJ2890431.1"/>
    </source>
</evidence>
<keyword evidence="2" id="KW-1185">Reference proteome</keyword>
<evidence type="ECO:0000313" key="2">
    <source>
        <dbReference type="Proteomes" id="UP001139981"/>
    </source>
</evidence>